<sequence length="33" mass="3510">MPVVSELTGAQAVADTGQSRETNPDPKTQHQDT</sequence>
<accession>A0A8S5Q0S1</accession>
<evidence type="ECO:0000256" key="1">
    <source>
        <dbReference type="SAM" id="MobiDB-lite"/>
    </source>
</evidence>
<organism evidence="2">
    <name type="scientific">Myoviridae sp. ctZzC3</name>
    <dbReference type="NCBI Taxonomy" id="2825130"/>
    <lineage>
        <taxon>Viruses</taxon>
        <taxon>Duplodnaviria</taxon>
        <taxon>Heunggongvirae</taxon>
        <taxon>Uroviricota</taxon>
        <taxon>Caudoviricetes</taxon>
    </lineage>
</organism>
<reference evidence="2" key="1">
    <citation type="journal article" date="2021" name="Proc. Natl. Acad. Sci. U.S.A.">
        <title>A Catalog of Tens of Thousands of Viruses from Human Metagenomes Reveals Hidden Associations with Chronic Diseases.</title>
        <authorList>
            <person name="Tisza M.J."/>
            <person name="Buck C.B."/>
        </authorList>
    </citation>
    <scope>NUCLEOTIDE SEQUENCE</scope>
    <source>
        <strain evidence="2">CtZzC3</strain>
    </source>
</reference>
<dbReference type="EMBL" id="BK015551">
    <property type="protein sequence ID" value="DAE12417.1"/>
    <property type="molecule type" value="Genomic_DNA"/>
</dbReference>
<feature type="compositionally biased region" description="Basic and acidic residues" evidence="1">
    <location>
        <begin position="22"/>
        <end position="33"/>
    </location>
</feature>
<name>A0A8S5Q0S1_9CAUD</name>
<feature type="region of interest" description="Disordered" evidence="1">
    <location>
        <begin position="1"/>
        <end position="33"/>
    </location>
</feature>
<proteinExistence type="predicted"/>
<protein>
    <submittedName>
        <fullName evidence="2">Uncharacterized protein</fullName>
    </submittedName>
</protein>
<evidence type="ECO:0000313" key="2">
    <source>
        <dbReference type="EMBL" id="DAE12417.1"/>
    </source>
</evidence>